<dbReference type="InterPro" id="IPR000305">
    <property type="entry name" value="GIY-YIG_endonuc"/>
</dbReference>
<evidence type="ECO:0000256" key="1">
    <source>
        <dbReference type="SAM" id="MobiDB-lite"/>
    </source>
</evidence>
<feature type="compositionally biased region" description="Basic and acidic residues" evidence="1">
    <location>
        <begin position="191"/>
        <end position="203"/>
    </location>
</feature>
<dbReference type="PROSITE" id="PS50164">
    <property type="entry name" value="GIY_YIG"/>
    <property type="match status" value="1"/>
</dbReference>
<dbReference type="RefSeq" id="WP_305013691.1">
    <property type="nucleotide sequence ID" value="NZ_JAUQSX010000014.1"/>
</dbReference>
<comment type="caution">
    <text evidence="3">The sequence shown here is derived from an EMBL/GenBank/DDBJ whole genome shotgun (WGS) entry which is preliminary data.</text>
</comment>
<dbReference type="SMART" id="SM00465">
    <property type="entry name" value="GIYc"/>
    <property type="match status" value="1"/>
</dbReference>
<feature type="region of interest" description="Disordered" evidence="1">
    <location>
        <begin position="190"/>
        <end position="212"/>
    </location>
</feature>
<name>A0ABT9AJU1_9BACT</name>
<accession>A0ABT9AJU1</accession>
<gene>
    <name evidence="3" type="ORF">Q5H92_21840</name>
</gene>
<protein>
    <submittedName>
        <fullName evidence="3">GIY-YIG nuclease family protein</fullName>
    </submittedName>
</protein>
<feature type="domain" description="GIY-YIG" evidence="2">
    <location>
        <begin position="11"/>
        <end position="104"/>
    </location>
</feature>
<evidence type="ECO:0000259" key="2">
    <source>
        <dbReference type="PROSITE" id="PS50164"/>
    </source>
</evidence>
<dbReference type="InterPro" id="IPR006350">
    <property type="entry name" value="Intron_endoG1"/>
</dbReference>
<dbReference type="SUPFAM" id="SSF82771">
    <property type="entry name" value="GIY-YIG endonuclease"/>
    <property type="match status" value="1"/>
</dbReference>
<organism evidence="3 4">
    <name type="scientific">Hymenobacter mellowenesis</name>
    <dbReference type="NCBI Taxonomy" id="3063995"/>
    <lineage>
        <taxon>Bacteria</taxon>
        <taxon>Pseudomonadati</taxon>
        <taxon>Bacteroidota</taxon>
        <taxon>Cytophagia</taxon>
        <taxon>Cytophagales</taxon>
        <taxon>Hymenobacteraceae</taxon>
        <taxon>Hymenobacter</taxon>
    </lineage>
</organism>
<dbReference type="InterPro" id="IPR035901">
    <property type="entry name" value="GIY-YIG_endonuc_sf"/>
</dbReference>
<reference evidence="3" key="1">
    <citation type="submission" date="2023-07" db="EMBL/GenBank/DDBJ databases">
        <authorList>
            <person name="Kim M.K."/>
        </authorList>
    </citation>
    <scope>NUCLEOTIDE SEQUENCE</scope>
    <source>
        <strain evidence="3">M29</strain>
    </source>
</reference>
<dbReference type="CDD" id="cd10437">
    <property type="entry name" value="GIY-YIG_HE_I-TevI_like"/>
    <property type="match status" value="1"/>
</dbReference>
<proteinExistence type="predicted"/>
<evidence type="ECO:0000313" key="4">
    <source>
        <dbReference type="Proteomes" id="UP001167796"/>
    </source>
</evidence>
<dbReference type="Pfam" id="PF01541">
    <property type="entry name" value="GIY-YIG"/>
    <property type="match status" value="1"/>
</dbReference>
<keyword evidence="4" id="KW-1185">Reference proteome</keyword>
<evidence type="ECO:0000313" key="3">
    <source>
        <dbReference type="EMBL" id="MDO7849022.1"/>
    </source>
</evidence>
<sequence>MQFNISAEHKHASGVYIIRNSINAKVYVGSAANFWKRYQKHVSNLTIGNHHSQPFQRFSNKYGNGCMSFELLEAAPSTKEELICCEQKWIDFYNAANKAQGYNMAPAAGSLLGYKRPFKKKGPLSEKVKQLLSEHRKQNPIILNPEQRERQRAAVSAAAKLKKGKPATPRTAEQRERQRTAVIAANTGRKMNPESVRKLSEARKGKKRDPAVGAKISAALAAKKAQGATLGRPKGVVFTAEHRQNISAALAAKRVQQPQVS</sequence>
<dbReference type="EMBL" id="JAUQSX010000014">
    <property type="protein sequence ID" value="MDO7849022.1"/>
    <property type="molecule type" value="Genomic_DNA"/>
</dbReference>
<dbReference type="Gene3D" id="3.40.1440.10">
    <property type="entry name" value="GIY-YIG endonuclease"/>
    <property type="match status" value="1"/>
</dbReference>
<dbReference type="Proteomes" id="UP001167796">
    <property type="component" value="Unassembled WGS sequence"/>
</dbReference>
<dbReference type="NCBIfam" id="TIGR01453">
    <property type="entry name" value="grpIintron_endo"/>
    <property type="match status" value="1"/>
</dbReference>